<name>A0A2N5RU50_9BASI</name>
<organism evidence="2 3">
    <name type="scientific">Puccinia coronata f. sp. avenae</name>
    <dbReference type="NCBI Taxonomy" id="200324"/>
    <lineage>
        <taxon>Eukaryota</taxon>
        <taxon>Fungi</taxon>
        <taxon>Dikarya</taxon>
        <taxon>Basidiomycota</taxon>
        <taxon>Pucciniomycotina</taxon>
        <taxon>Pucciniomycetes</taxon>
        <taxon>Pucciniales</taxon>
        <taxon>Pucciniaceae</taxon>
        <taxon>Puccinia</taxon>
    </lineage>
</organism>
<accession>A0A2N5RU50</accession>
<feature type="region of interest" description="Disordered" evidence="1">
    <location>
        <begin position="1"/>
        <end position="21"/>
    </location>
</feature>
<gene>
    <name evidence="2" type="ORF">PCANC_28802</name>
</gene>
<protein>
    <submittedName>
        <fullName evidence="2">Uncharacterized protein</fullName>
    </submittedName>
</protein>
<keyword evidence="3" id="KW-1185">Reference proteome</keyword>
<sequence>VGLSGTSKQHMYHPRTHSQAIHSAGITCRDLRVSCLPSSRRRPVVAQGLDGCGLDTGETPPSACVPPSKTGKGKAPRDGGRFLGWWEGAKNMSISSRHEPAVRRTGHSGS</sequence>
<evidence type="ECO:0000313" key="2">
    <source>
        <dbReference type="EMBL" id="PLW04520.1"/>
    </source>
</evidence>
<dbReference type="EMBL" id="PGCJ01001637">
    <property type="protein sequence ID" value="PLW04520.1"/>
    <property type="molecule type" value="Genomic_DNA"/>
</dbReference>
<feature type="non-terminal residue" evidence="2">
    <location>
        <position position="1"/>
    </location>
</feature>
<evidence type="ECO:0000256" key="1">
    <source>
        <dbReference type="SAM" id="MobiDB-lite"/>
    </source>
</evidence>
<proteinExistence type="predicted"/>
<comment type="caution">
    <text evidence="2">The sequence shown here is derived from an EMBL/GenBank/DDBJ whole genome shotgun (WGS) entry which is preliminary data.</text>
</comment>
<reference evidence="2 3" key="1">
    <citation type="submission" date="2017-11" db="EMBL/GenBank/DDBJ databases">
        <title>De novo assembly and phasing of dikaryotic genomes from two isolates of Puccinia coronata f. sp. avenae, the causal agent of oat crown rust.</title>
        <authorList>
            <person name="Miller M.E."/>
            <person name="Zhang Y."/>
            <person name="Omidvar V."/>
            <person name="Sperschneider J."/>
            <person name="Schwessinger B."/>
            <person name="Raley C."/>
            <person name="Palmer J.M."/>
            <person name="Garnica D."/>
            <person name="Upadhyaya N."/>
            <person name="Rathjen J."/>
            <person name="Taylor J.M."/>
            <person name="Park R.F."/>
            <person name="Dodds P.N."/>
            <person name="Hirsch C.D."/>
            <person name="Kianian S.F."/>
            <person name="Figueroa M."/>
        </authorList>
    </citation>
    <scope>NUCLEOTIDE SEQUENCE [LARGE SCALE GENOMIC DNA]</scope>
    <source>
        <strain evidence="2">12NC29</strain>
    </source>
</reference>
<evidence type="ECO:0000313" key="3">
    <source>
        <dbReference type="Proteomes" id="UP000235388"/>
    </source>
</evidence>
<dbReference type="Proteomes" id="UP000235388">
    <property type="component" value="Unassembled WGS sequence"/>
</dbReference>
<dbReference type="AlphaFoldDB" id="A0A2N5RU50"/>
<feature type="region of interest" description="Disordered" evidence="1">
    <location>
        <begin position="50"/>
        <end position="80"/>
    </location>
</feature>